<evidence type="ECO:0000313" key="3">
    <source>
        <dbReference type="EMBL" id="RXF74137.1"/>
    </source>
</evidence>
<feature type="domain" description="Ketoreductase" evidence="2">
    <location>
        <begin position="8"/>
        <end position="192"/>
    </location>
</feature>
<dbReference type="SMART" id="SM00822">
    <property type="entry name" value="PKS_KR"/>
    <property type="match status" value="1"/>
</dbReference>
<dbReference type="RefSeq" id="WP_128776812.1">
    <property type="nucleotide sequence ID" value="NZ_RYFI01000005.1"/>
</dbReference>
<proteinExistence type="inferred from homology"/>
<dbReference type="Gene3D" id="3.40.50.720">
    <property type="entry name" value="NAD(P)-binding Rossmann-like Domain"/>
    <property type="match status" value="1"/>
</dbReference>
<name>A0A4Q0MK60_9HYPH</name>
<dbReference type="OrthoDB" id="9793325at2"/>
<evidence type="ECO:0000256" key="1">
    <source>
        <dbReference type="ARBA" id="ARBA00006484"/>
    </source>
</evidence>
<accession>A0A4Q0MK60</accession>
<dbReference type="Pfam" id="PF13561">
    <property type="entry name" value="adh_short_C2"/>
    <property type="match status" value="1"/>
</dbReference>
<dbReference type="PANTHER" id="PTHR42879">
    <property type="entry name" value="3-OXOACYL-(ACYL-CARRIER-PROTEIN) REDUCTASE"/>
    <property type="match status" value="1"/>
</dbReference>
<comment type="similarity">
    <text evidence="1">Belongs to the short-chain dehydrogenases/reductases (SDR) family.</text>
</comment>
<sequence>MDFGLKGKTALVLGAGGGLGRAIATALAREGARVAIGGRSADSLEPTLAEIRAAGGEGLPLVWDLADIGAIEAQVSEIERRFGPVEVLVNNTGGPPPTPAAGQDVELWSRQFQAMVLSVIALTDRVLPKMRERKWGRVITSTSSGVVAPIPNLGVSNALRSTLVGWSKTLAREVGRDGVTVNIVLPGRVATKRILFLDEAKAKRESRAVEEVSKESTAQIPVGRYGRPEEYGDVVAFLASERSSYVTGSVIRVDGGLIPSI</sequence>
<dbReference type="PANTHER" id="PTHR42879:SF6">
    <property type="entry name" value="NADPH-DEPENDENT REDUCTASE BACG"/>
    <property type="match status" value="1"/>
</dbReference>
<evidence type="ECO:0000259" key="2">
    <source>
        <dbReference type="SMART" id="SM00822"/>
    </source>
</evidence>
<evidence type="ECO:0000313" key="4">
    <source>
        <dbReference type="Proteomes" id="UP000289708"/>
    </source>
</evidence>
<dbReference type="InterPro" id="IPR036291">
    <property type="entry name" value="NAD(P)-bd_dom_sf"/>
</dbReference>
<dbReference type="InterPro" id="IPR057326">
    <property type="entry name" value="KR_dom"/>
</dbReference>
<dbReference type="InterPro" id="IPR002347">
    <property type="entry name" value="SDR_fam"/>
</dbReference>
<dbReference type="Proteomes" id="UP000289708">
    <property type="component" value="Unassembled WGS sequence"/>
</dbReference>
<protein>
    <submittedName>
        <fullName evidence="3">SDR family oxidoreductase</fullName>
    </submittedName>
</protein>
<dbReference type="AlphaFoldDB" id="A0A4Q0MK60"/>
<reference evidence="3 4" key="1">
    <citation type="submission" date="2018-12" db="EMBL/GenBank/DDBJ databases">
        <title>bacterium Hansschlegelia zhihuaiae S113.</title>
        <authorList>
            <person name="He J."/>
        </authorList>
    </citation>
    <scope>NUCLEOTIDE SEQUENCE [LARGE SCALE GENOMIC DNA]</scope>
    <source>
        <strain evidence="3 4">S 113</strain>
    </source>
</reference>
<dbReference type="CDD" id="cd05344">
    <property type="entry name" value="BKR_like_SDR_like"/>
    <property type="match status" value="1"/>
</dbReference>
<dbReference type="PRINTS" id="PR00081">
    <property type="entry name" value="GDHRDH"/>
</dbReference>
<dbReference type="InterPro" id="IPR050259">
    <property type="entry name" value="SDR"/>
</dbReference>
<dbReference type="EMBL" id="RYFI01000005">
    <property type="protein sequence ID" value="RXF74137.1"/>
    <property type="molecule type" value="Genomic_DNA"/>
</dbReference>
<organism evidence="3 4">
    <name type="scientific">Hansschlegelia zhihuaiae</name>
    <dbReference type="NCBI Taxonomy" id="405005"/>
    <lineage>
        <taxon>Bacteria</taxon>
        <taxon>Pseudomonadati</taxon>
        <taxon>Pseudomonadota</taxon>
        <taxon>Alphaproteobacteria</taxon>
        <taxon>Hyphomicrobiales</taxon>
        <taxon>Methylopilaceae</taxon>
        <taxon>Hansschlegelia</taxon>
    </lineage>
</organism>
<keyword evidence="4" id="KW-1185">Reference proteome</keyword>
<comment type="caution">
    <text evidence="3">The sequence shown here is derived from an EMBL/GenBank/DDBJ whole genome shotgun (WGS) entry which is preliminary data.</text>
</comment>
<gene>
    <name evidence="3" type="ORF">EK403_07130</name>
</gene>
<dbReference type="SUPFAM" id="SSF51735">
    <property type="entry name" value="NAD(P)-binding Rossmann-fold domains"/>
    <property type="match status" value="1"/>
</dbReference>
<dbReference type="FunFam" id="3.40.50.720:FF:000084">
    <property type="entry name" value="Short-chain dehydrogenase reductase"/>
    <property type="match status" value="1"/>
</dbReference>